<reference evidence="8" key="1">
    <citation type="submission" date="2021-01" db="EMBL/GenBank/DDBJ databases">
        <authorList>
            <consortium name="Genoscope - CEA"/>
            <person name="William W."/>
        </authorList>
    </citation>
    <scope>NUCLEOTIDE SEQUENCE</scope>
</reference>
<dbReference type="AlphaFoldDB" id="A0A816N9W7"/>
<dbReference type="PANTHER" id="PTHR21236:SF1">
    <property type="entry name" value="PROTEIN YIPF6"/>
    <property type="match status" value="1"/>
</dbReference>
<dbReference type="GO" id="GO:0005737">
    <property type="term" value="C:cytoplasm"/>
    <property type="evidence" value="ECO:0007669"/>
    <property type="project" value="GOC"/>
</dbReference>
<comment type="subcellular location">
    <subcellularLocation>
        <location evidence="1">Membrane</location>
        <topology evidence="1">Multi-pass membrane protein</topology>
    </subcellularLocation>
</comment>
<feature type="transmembrane region" description="Helical" evidence="7">
    <location>
        <begin position="91"/>
        <end position="111"/>
    </location>
</feature>
<dbReference type="EMBL" id="HG994371">
    <property type="protein sequence ID" value="CAF2030367.1"/>
    <property type="molecule type" value="Genomic_DNA"/>
</dbReference>
<evidence type="ECO:0000256" key="2">
    <source>
        <dbReference type="ARBA" id="ARBA00010596"/>
    </source>
</evidence>
<evidence type="ECO:0000313" key="8">
    <source>
        <dbReference type="EMBL" id="CAF2030367.1"/>
    </source>
</evidence>
<sequence>MINNDGSVLPARPSIPVTSSPFVQSNLPPLPPPSGDFSSSSEDSDPKLSPFGSLADAGIIKILALVFQSEVFAVAFALLAAGAVILTLNVLLLGGHIIFFQSLSLLGYCLFPPDVGAVICIKALALYPLFLMHVSVGFLIIAID</sequence>
<feature type="transmembrane region" description="Helical" evidence="7">
    <location>
        <begin position="62"/>
        <end position="85"/>
    </location>
</feature>
<dbReference type="PANTHER" id="PTHR21236">
    <property type="entry name" value="GOLGI MEMBRANE PROTEIN YIP1"/>
    <property type="match status" value="1"/>
</dbReference>
<gene>
    <name evidence="8" type="ORF">DARMORV10_C07P57720.1</name>
</gene>
<dbReference type="Proteomes" id="UP001295469">
    <property type="component" value="Chromosome C07"/>
</dbReference>
<protein>
    <submittedName>
        <fullName evidence="8">(rape) hypothetical protein</fullName>
    </submittedName>
</protein>
<keyword evidence="3 7" id="KW-0812">Transmembrane</keyword>
<dbReference type="InterPro" id="IPR045231">
    <property type="entry name" value="Yip1/4-like"/>
</dbReference>
<evidence type="ECO:0000256" key="6">
    <source>
        <dbReference type="SAM" id="MobiDB-lite"/>
    </source>
</evidence>
<keyword evidence="4 7" id="KW-1133">Transmembrane helix</keyword>
<feature type="transmembrane region" description="Helical" evidence="7">
    <location>
        <begin position="123"/>
        <end position="143"/>
    </location>
</feature>
<evidence type="ECO:0000256" key="5">
    <source>
        <dbReference type="ARBA" id="ARBA00023136"/>
    </source>
</evidence>
<comment type="similarity">
    <text evidence="2">Belongs to the YIP1 family.</text>
</comment>
<organism evidence="8">
    <name type="scientific">Brassica napus</name>
    <name type="common">Rape</name>
    <dbReference type="NCBI Taxonomy" id="3708"/>
    <lineage>
        <taxon>Eukaryota</taxon>
        <taxon>Viridiplantae</taxon>
        <taxon>Streptophyta</taxon>
        <taxon>Embryophyta</taxon>
        <taxon>Tracheophyta</taxon>
        <taxon>Spermatophyta</taxon>
        <taxon>Magnoliopsida</taxon>
        <taxon>eudicotyledons</taxon>
        <taxon>Gunneridae</taxon>
        <taxon>Pentapetalae</taxon>
        <taxon>rosids</taxon>
        <taxon>malvids</taxon>
        <taxon>Brassicales</taxon>
        <taxon>Brassicaceae</taxon>
        <taxon>Brassiceae</taxon>
        <taxon>Brassica</taxon>
    </lineage>
</organism>
<dbReference type="GO" id="GO:0016020">
    <property type="term" value="C:membrane"/>
    <property type="evidence" value="ECO:0007669"/>
    <property type="project" value="UniProtKB-SubCell"/>
</dbReference>
<proteinExistence type="inferred from homology"/>
<accession>A0A816N9W7</accession>
<evidence type="ECO:0000256" key="1">
    <source>
        <dbReference type="ARBA" id="ARBA00004141"/>
    </source>
</evidence>
<dbReference type="GO" id="GO:0006888">
    <property type="term" value="P:endoplasmic reticulum to Golgi vesicle-mediated transport"/>
    <property type="evidence" value="ECO:0007669"/>
    <property type="project" value="InterPro"/>
</dbReference>
<feature type="region of interest" description="Disordered" evidence="6">
    <location>
        <begin position="1"/>
        <end position="23"/>
    </location>
</feature>
<evidence type="ECO:0000256" key="7">
    <source>
        <dbReference type="SAM" id="Phobius"/>
    </source>
</evidence>
<evidence type="ECO:0000256" key="4">
    <source>
        <dbReference type="ARBA" id="ARBA00022989"/>
    </source>
</evidence>
<keyword evidence="5 7" id="KW-0472">Membrane</keyword>
<name>A0A816N9W7_BRANA</name>
<evidence type="ECO:0000256" key="3">
    <source>
        <dbReference type="ARBA" id="ARBA00022692"/>
    </source>
</evidence>